<evidence type="ECO:0000313" key="7">
    <source>
        <dbReference type="Proteomes" id="UP000270661"/>
    </source>
</evidence>
<accession>A0A3M3E8L0</accession>
<dbReference type="GO" id="GO:0047938">
    <property type="term" value="F:glucose-6-phosphate 1-epimerase activity"/>
    <property type="evidence" value="ECO:0007669"/>
    <property type="project" value="UniProtKB-UniRule"/>
</dbReference>
<comment type="caution">
    <text evidence="6">The sequence shown here is derived from an EMBL/GenBank/DDBJ whole genome shotgun (WGS) entry which is preliminary data.</text>
</comment>
<dbReference type="STRING" id="47879.AXG94_14930"/>
<dbReference type="PANTHER" id="PTHR11122:SF13">
    <property type="entry name" value="GLUCOSE-6-PHOSPHATE 1-EPIMERASE"/>
    <property type="match status" value="1"/>
</dbReference>
<dbReference type="Pfam" id="PF01263">
    <property type="entry name" value="Aldose_epim"/>
    <property type="match status" value="1"/>
</dbReference>
<dbReference type="PANTHER" id="PTHR11122">
    <property type="entry name" value="APOSPORY-ASSOCIATED PROTEIN C-RELATED"/>
    <property type="match status" value="1"/>
</dbReference>
<comment type="similarity">
    <text evidence="2 4">Belongs to the glucose-6-phosphate 1-epimerase family.</text>
</comment>
<dbReference type="AlphaFoldDB" id="A0A3M3E8L0"/>
<feature type="active site" evidence="5">
    <location>
        <position position="179"/>
    </location>
</feature>
<dbReference type="InterPro" id="IPR011013">
    <property type="entry name" value="Gal_mutarotase_sf_dom"/>
</dbReference>
<keyword evidence="3 4" id="KW-0413">Isomerase</keyword>
<dbReference type="EC" id="5.1.3.15" evidence="4"/>
<feature type="active site" evidence="5">
    <location>
        <position position="282"/>
    </location>
</feature>
<evidence type="ECO:0000256" key="4">
    <source>
        <dbReference type="PIRNR" id="PIRNR016020"/>
    </source>
</evidence>
<keyword evidence="7" id="KW-1185">Reference proteome</keyword>
<proteinExistence type="inferred from homology"/>
<evidence type="ECO:0000256" key="3">
    <source>
        <dbReference type="ARBA" id="ARBA00023235"/>
    </source>
</evidence>
<dbReference type="Proteomes" id="UP000270661">
    <property type="component" value="Unassembled WGS sequence"/>
</dbReference>
<evidence type="ECO:0000256" key="1">
    <source>
        <dbReference type="ARBA" id="ARBA00001096"/>
    </source>
</evidence>
<dbReference type="InterPro" id="IPR014718">
    <property type="entry name" value="GH-type_carb-bd"/>
</dbReference>
<dbReference type="GO" id="GO:0030246">
    <property type="term" value="F:carbohydrate binding"/>
    <property type="evidence" value="ECO:0007669"/>
    <property type="project" value="UniProtKB-UniRule"/>
</dbReference>
<dbReference type="PIRSF" id="PIRSF016020">
    <property type="entry name" value="PHexose_mutarotase"/>
    <property type="match status" value="1"/>
</dbReference>
<evidence type="ECO:0000313" key="6">
    <source>
        <dbReference type="EMBL" id="RMM45016.1"/>
    </source>
</evidence>
<evidence type="ECO:0000256" key="2">
    <source>
        <dbReference type="ARBA" id="ARBA00005866"/>
    </source>
</evidence>
<gene>
    <name evidence="6" type="ORF">ALQ77_01643</name>
</gene>
<protein>
    <recommendedName>
        <fullName evidence="4">Putative glucose-6-phosphate 1-epimerase</fullName>
        <ecNumber evidence="4">5.1.3.15</ecNumber>
    </recommendedName>
</protein>
<dbReference type="CDD" id="cd09020">
    <property type="entry name" value="D-hex-6-P-epi_like"/>
    <property type="match status" value="1"/>
</dbReference>
<dbReference type="Gene3D" id="2.70.98.10">
    <property type="match status" value="1"/>
</dbReference>
<dbReference type="GO" id="GO:0005975">
    <property type="term" value="P:carbohydrate metabolic process"/>
    <property type="evidence" value="ECO:0007669"/>
    <property type="project" value="InterPro"/>
</dbReference>
<dbReference type="InterPro" id="IPR008183">
    <property type="entry name" value="Aldose_1/G6P_1-epimerase"/>
</dbReference>
<reference evidence="6 7" key="1">
    <citation type="submission" date="2018-08" db="EMBL/GenBank/DDBJ databases">
        <title>Recombination of ecologically and evolutionarily significant loci maintains genetic cohesion in the Pseudomonas syringae species complex.</title>
        <authorList>
            <person name="Dillon M."/>
            <person name="Thakur S."/>
            <person name="Almeida R.N.D."/>
            <person name="Weir B.S."/>
            <person name="Guttman D.S."/>
        </authorList>
    </citation>
    <scope>NUCLEOTIDE SEQUENCE [LARGE SCALE GENOMIC DNA]</scope>
    <source>
        <strain evidence="6 7">NCPPB2445</strain>
    </source>
</reference>
<organism evidence="6 7">
    <name type="scientific">Pseudomonas corrugata</name>
    <dbReference type="NCBI Taxonomy" id="47879"/>
    <lineage>
        <taxon>Bacteria</taxon>
        <taxon>Pseudomonadati</taxon>
        <taxon>Pseudomonadota</taxon>
        <taxon>Gammaproteobacteria</taxon>
        <taxon>Pseudomonadales</taxon>
        <taxon>Pseudomonadaceae</taxon>
        <taxon>Pseudomonas</taxon>
    </lineage>
</organism>
<dbReference type="EMBL" id="RBOJ01000096">
    <property type="protein sequence ID" value="RMM45016.1"/>
    <property type="molecule type" value="Genomic_DNA"/>
</dbReference>
<dbReference type="InterPro" id="IPR025532">
    <property type="entry name" value="G6P_1-epimerase"/>
</dbReference>
<evidence type="ECO:0000256" key="5">
    <source>
        <dbReference type="PIRSR" id="PIRSR016020-1"/>
    </source>
</evidence>
<dbReference type="SUPFAM" id="SSF74650">
    <property type="entry name" value="Galactose mutarotase-like"/>
    <property type="match status" value="1"/>
</dbReference>
<name>A0A3M3E8L0_9PSED</name>
<sequence length="310" mass="34385">MRFLFLNEVCSMPTPNVEAVKLDELNGWRIRHGQAELLVAQQGAHILSYQVDGQPPLIWLNDQATFKAGKSIRAGVPVCWPWFGNLTRNPDSVQAMRVSNEPATAHGLVRAMDWELKGIEAEGEGLKVEFVLPHPENGLAGWPHQVDLTLTIVMDAQLHISLTSHNRGSETVSLSQALHSYFAVSDVRNVHVEGVAGLNYIETLDDWKTATQAGDLHFAGETDRIYLDTPATLSIVDPHWERRIELTSSGSRSAVIWNPWTERAKAFSDMADDGWQRMLCIETANVMHDVVTLLPKASHTLGVSITSKPL</sequence>
<comment type="catalytic activity">
    <reaction evidence="1">
        <text>alpha-D-glucose 6-phosphate = beta-D-glucose 6-phosphate</text>
        <dbReference type="Rhea" id="RHEA:16249"/>
        <dbReference type="ChEBI" id="CHEBI:58225"/>
        <dbReference type="ChEBI" id="CHEBI:58247"/>
        <dbReference type="EC" id="5.1.3.15"/>
    </reaction>
</comment>